<accession>A0ABT6UFL1</accession>
<keyword evidence="3" id="KW-1185">Reference proteome</keyword>
<evidence type="ECO:0000313" key="3">
    <source>
        <dbReference type="Proteomes" id="UP001159075"/>
    </source>
</evidence>
<dbReference type="EMBL" id="JAOTLW010000020">
    <property type="protein sequence ID" value="MDI5833258.1"/>
    <property type="molecule type" value="Genomic_DNA"/>
</dbReference>
<proteinExistence type="predicted"/>
<feature type="compositionally biased region" description="Polar residues" evidence="1">
    <location>
        <begin position="172"/>
        <end position="187"/>
    </location>
</feature>
<feature type="compositionally biased region" description="Basic and acidic residues" evidence="1">
    <location>
        <begin position="150"/>
        <end position="159"/>
    </location>
</feature>
<dbReference type="RefSeq" id="WP_282679796.1">
    <property type="nucleotide sequence ID" value="NZ_CP106875.1"/>
</dbReference>
<evidence type="ECO:0000313" key="2">
    <source>
        <dbReference type="EMBL" id="MDI5833258.1"/>
    </source>
</evidence>
<name>A0ABT6UFL1_9GAMM</name>
<organism evidence="2 3">
    <name type="scientific">Shewanella xiamenensis</name>
    <dbReference type="NCBI Taxonomy" id="332186"/>
    <lineage>
        <taxon>Bacteria</taxon>
        <taxon>Pseudomonadati</taxon>
        <taxon>Pseudomonadota</taxon>
        <taxon>Gammaproteobacteria</taxon>
        <taxon>Alteromonadales</taxon>
        <taxon>Shewanellaceae</taxon>
        <taxon>Shewanella</taxon>
    </lineage>
</organism>
<gene>
    <name evidence="2" type="ORF">ODY93_16880</name>
</gene>
<sequence>MVSQEQHKSLAIKWLKSTKLMSALFHQESKIIEAIARYNLQRKSSSSECLDTLDLIYKLVDQYELLLKGEVEPDSMSIPQQIDSQINSRNDSTIVKDPVTVLEVSIEQSSDITKKVYEFRDDGKPSEWDSWGLEQRLAYKIGEQSNQHIAQEKPSERPANKTADMAIHQHSKQSLGIESEVPNSSDKFNLHGMKHEANF</sequence>
<evidence type="ECO:0000256" key="1">
    <source>
        <dbReference type="SAM" id="MobiDB-lite"/>
    </source>
</evidence>
<comment type="caution">
    <text evidence="2">The sequence shown here is derived from an EMBL/GenBank/DDBJ whole genome shotgun (WGS) entry which is preliminary data.</text>
</comment>
<dbReference type="Proteomes" id="UP001159075">
    <property type="component" value="Unassembled WGS sequence"/>
</dbReference>
<feature type="region of interest" description="Disordered" evidence="1">
    <location>
        <begin position="144"/>
        <end position="199"/>
    </location>
</feature>
<protein>
    <submittedName>
        <fullName evidence="2">Uncharacterized protein</fullName>
    </submittedName>
</protein>
<reference evidence="2 3" key="1">
    <citation type="submission" date="2022-09" db="EMBL/GenBank/DDBJ databases">
        <title>The outer-membrane cytochrome OmcA is essential for infection of Shewanella oneidensis by a zebrafish-associated bacteriophage.</title>
        <authorList>
            <person name="Grenfell A.W."/>
            <person name="Intile P."/>
            <person name="Mcfarlane J."/>
            <person name="Leung D."/>
            <person name="Abdalla K."/>
            <person name="Wold M."/>
            <person name="Kees E."/>
            <person name="Gralnick J."/>
        </authorList>
    </citation>
    <scope>NUCLEOTIDE SEQUENCE [LARGE SCALE GENOMIC DNA]</scope>
    <source>
        <strain evidence="2 3">NF-5</strain>
    </source>
</reference>